<dbReference type="EMBL" id="JAKNRV010000163">
    <property type="protein sequence ID" value="MCK1785971.1"/>
    <property type="molecule type" value="Genomic_DNA"/>
</dbReference>
<keyword evidence="2" id="KW-1185">Reference proteome</keyword>
<protein>
    <submittedName>
        <fullName evidence="1">Uncharacterized protein</fullName>
    </submittedName>
</protein>
<dbReference type="RefSeq" id="WP_247403125.1">
    <property type="nucleotide sequence ID" value="NZ_JAKNRV010000163.1"/>
</dbReference>
<sequence length="58" mass="6400">MVFLEDHVERIVSTDTDTLAFNCTAKLLYLLNCTGLSAGYLFRAQKHPNPETTKPASG</sequence>
<organism evidence="1 2">
    <name type="scientific">Pseudomonas emilianonis</name>
    <dbReference type="NCBI Taxonomy" id="2915812"/>
    <lineage>
        <taxon>Bacteria</taxon>
        <taxon>Pseudomonadati</taxon>
        <taxon>Pseudomonadota</taxon>
        <taxon>Gammaproteobacteria</taxon>
        <taxon>Pseudomonadales</taxon>
        <taxon>Pseudomonadaceae</taxon>
        <taxon>Pseudomonas</taxon>
    </lineage>
</organism>
<dbReference type="Proteomes" id="UP001317085">
    <property type="component" value="Unassembled WGS sequence"/>
</dbReference>
<evidence type="ECO:0000313" key="1">
    <source>
        <dbReference type="EMBL" id="MCK1785971.1"/>
    </source>
</evidence>
<comment type="caution">
    <text evidence="1">The sequence shown here is derived from an EMBL/GenBank/DDBJ whole genome shotgun (WGS) entry which is preliminary data.</text>
</comment>
<evidence type="ECO:0000313" key="2">
    <source>
        <dbReference type="Proteomes" id="UP001317085"/>
    </source>
</evidence>
<name>A0ABT0EJS9_9PSED</name>
<reference evidence="1 2" key="1">
    <citation type="submission" date="2022-02" db="EMBL/GenBank/DDBJ databases">
        <title>Comparative genomics of the first Antarctic Pseudomonas spp. capable of biotransforming 2,4,6-Trinitrotoluene.</title>
        <authorList>
            <person name="Cabrera M.A."/>
            <person name="Marquez S.L."/>
            <person name="Perez-Donoso J.M."/>
        </authorList>
    </citation>
    <scope>NUCLEOTIDE SEQUENCE [LARGE SCALE GENOMIC DNA]</scope>
    <source>
        <strain evidence="1 2">TNT11</strain>
    </source>
</reference>
<accession>A0ABT0EJS9</accession>
<proteinExistence type="predicted"/>
<gene>
    <name evidence="1" type="ORF">L9Z73_16905</name>
</gene>